<dbReference type="RefSeq" id="WP_184492543.1">
    <property type="nucleotide sequence ID" value="NZ_JACIJO010000001.1"/>
</dbReference>
<dbReference type="SUPFAM" id="SSF53474">
    <property type="entry name" value="alpha/beta-Hydrolases"/>
    <property type="match status" value="1"/>
</dbReference>
<gene>
    <name evidence="4" type="ORF">FHS59_000178</name>
</gene>
<evidence type="ECO:0000259" key="3">
    <source>
        <dbReference type="Pfam" id="PF20434"/>
    </source>
</evidence>
<comment type="caution">
    <text evidence="4">The sequence shown here is derived from an EMBL/GenBank/DDBJ whole genome shotgun (WGS) entry which is preliminary data.</text>
</comment>
<proteinExistence type="predicted"/>
<reference evidence="4 5" key="1">
    <citation type="submission" date="2020-08" db="EMBL/GenBank/DDBJ databases">
        <title>Genomic Encyclopedia of Type Strains, Phase IV (KMG-IV): sequencing the most valuable type-strain genomes for metagenomic binning, comparative biology and taxonomic classification.</title>
        <authorList>
            <person name="Goeker M."/>
        </authorList>
    </citation>
    <scope>NUCLEOTIDE SEQUENCE [LARGE SCALE GENOMIC DNA]</scope>
    <source>
        <strain evidence="4 5">DSM 102044</strain>
    </source>
</reference>
<feature type="chain" id="PRO_5032867367" evidence="2">
    <location>
        <begin position="22"/>
        <end position="304"/>
    </location>
</feature>
<dbReference type="AlphaFoldDB" id="A0A841MCV8"/>
<keyword evidence="1" id="KW-0378">Hydrolase</keyword>
<evidence type="ECO:0000313" key="4">
    <source>
        <dbReference type="EMBL" id="MBB6324563.1"/>
    </source>
</evidence>
<evidence type="ECO:0000313" key="5">
    <source>
        <dbReference type="Proteomes" id="UP000588604"/>
    </source>
</evidence>
<evidence type="ECO:0000256" key="1">
    <source>
        <dbReference type="ARBA" id="ARBA00022801"/>
    </source>
</evidence>
<dbReference type="Pfam" id="PF20434">
    <property type="entry name" value="BD-FAE"/>
    <property type="match status" value="1"/>
</dbReference>
<dbReference type="GO" id="GO:0016787">
    <property type="term" value="F:hydrolase activity"/>
    <property type="evidence" value="ECO:0007669"/>
    <property type="project" value="UniProtKB-KW"/>
</dbReference>
<keyword evidence="5" id="KW-1185">Reference proteome</keyword>
<dbReference type="InterPro" id="IPR029058">
    <property type="entry name" value="AB_hydrolase_fold"/>
</dbReference>
<feature type="domain" description="BD-FAE-like" evidence="3">
    <location>
        <begin position="53"/>
        <end position="241"/>
    </location>
</feature>
<evidence type="ECO:0000256" key="2">
    <source>
        <dbReference type="SAM" id="SignalP"/>
    </source>
</evidence>
<dbReference type="PANTHER" id="PTHR48081">
    <property type="entry name" value="AB HYDROLASE SUPERFAMILY PROTEIN C4A8.06C"/>
    <property type="match status" value="1"/>
</dbReference>
<feature type="signal peptide" evidence="2">
    <location>
        <begin position="1"/>
        <end position="21"/>
    </location>
</feature>
<keyword evidence="2" id="KW-0732">Signal</keyword>
<dbReference type="PANTHER" id="PTHR48081:SF33">
    <property type="entry name" value="KYNURENINE FORMAMIDASE"/>
    <property type="match status" value="1"/>
</dbReference>
<sequence>MKKALITLIVFVCLCSNISFCQTGESYEVVEYKEISYMPKSLFSKDTLRTLNLMLPLKDDKIPLLIWIGGGAWSYGDKNQEMDLAKKFAAQGIAVACIGHRLSPAIWRDSTLNKGIQHPKHIQDVAASVKWLYEKANEYGYDRDNFFIGGYSSGGHLAALISLDSTYLNQVGLSNKIFKGIIPISGTYDIVDYYNVMLNSGRPELAELHVEAVFGKGTESFKQASPVSYLQNLSRPLLLISDNNMYNYSKLFEEKIRMTEFRNMQVVYSYELSHGGLWRNLSFDEQSIYRQIVIKFIEKNSEKG</sequence>
<dbReference type="Proteomes" id="UP000588604">
    <property type="component" value="Unassembled WGS sequence"/>
</dbReference>
<dbReference type="InterPro" id="IPR049492">
    <property type="entry name" value="BD-FAE-like_dom"/>
</dbReference>
<dbReference type="InterPro" id="IPR050300">
    <property type="entry name" value="GDXG_lipolytic_enzyme"/>
</dbReference>
<protein>
    <submittedName>
        <fullName evidence="4">Poly(3-hydroxybutyrate) depolymerase</fullName>
    </submittedName>
</protein>
<organism evidence="4 5">
    <name type="scientific">Algoriphagus iocasae</name>
    <dbReference type="NCBI Taxonomy" id="1836499"/>
    <lineage>
        <taxon>Bacteria</taxon>
        <taxon>Pseudomonadati</taxon>
        <taxon>Bacteroidota</taxon>
        <taxon>Cytophagia</taxon>
        <taxon>Cytophagales</taxon>
        <taxon>Cyclobacteriaceae</taxon>
        <taxon>Algoriphagus</taxon>
    </lineage>
</organism>
<accession>A0A841MCV8</accession>
<dbReference type="EMBL" id="JACIJO010000001">
    <property type="protein sequence ID" value="MBB6324563.1"/>
    <property type="molecule type" value="Genomic_DNA"/>
</dbReference>
<name>A0A841MCV8_9BACT</name>
<dbReference type="Gene3D" id="3.40.50.1820">
    <property type="entry name" value="alpha/beta hydrolase"/>
    <property type="match status" value="1"/>
</dbReference>